<comment type="caution">
    <text evidence="4">The sequence shown here is derived from an EMBL/GenBank/DDBJ whole genome shotgun (WGS) entry which is preliminary data.</text>
</comment>
<accession>A0ABV5XQS9</accession>
<organism evidence="4 5">
    <name type="scientific">Rhodococcus baikonurensis</name>
    <dbReference type="NCBI Taxonomy" id="172041"/>
    <lineage>
        <taxon>Bacteria</taxon>
        <taxon>Bacillati</taxon>
        <taxon>Actinomycetota</taxon>
        <taxon>Actinomycetes</taxon>
        <taxon>Mycobacteriales</taxon>
        <taxon>Nocardiaceae</taxon>
        <taxon>Rhodococcus</taxon>
        <taxon>Rhodococcus erythropolis group</taxon>
    </lineage>
</organism>
<feature type="domain" description="Bacterial Ig-like" evidence="3">
    <location>
        <begin position="857"/>
        <end position="939"/>
    </location>
</feature>
<feature type="domain" description="Bacterial Ig-like" evidence="3">
    <location>
        <begin position="760"/>
        <end position="843"/>
    </location>
</feature>
<dbReference type="InterPro" id="IPR032109">
    <property type="entry name" value="Big_3_5"/>
</dbReference>
<dbReference type="Pfam" id="PF16640">
    <property type="entry name" value="Big_3_5"/>
    <property type="match status" value="9"/>
</dbReference>
<feature type="domain" description="Bacterial Ig-like" evidence="3">
    <location>
        <begin position="281"/>
        <end position="364"/>
    </location>
</feature>
<name>A0ABV5XQS9_9NOCA</name>
<evidence type="ECO:0000313" key="4">
    <source>
        <dbReference type="EMBL" id="MFB9784114.1"/>
    </source>
</evidence>
<dbReference type="Gene3D" id="2.60.40.10">
    <property type="entry name" value="Immunoglobulins"/>
    <property type="match status" value="9"/>
</dbReference>
<evidence type="ECO:0000256" key="2">
    <source>
        <dbReference type="SAM" id="SignalP"/>
    </source>
</evidence>
<feature type="domain" description="Bacterial Ig-like" evidence="3">
    <location>
        <begin position="566"/>
        <end position="649"/>
    </location>
</feature>
<evidence type="ECO:0000313" key="5">
    <source>
        <dbReference type="Proteomes" id="UP001589587"/>
    </source>
</evidence>
<protein>
    <submittedName>
        <fullName evidence="4">Beta strand repeat-containing protein</fullName>
    </submittedName>
</protein>
<dbReference type="EMBL" id="JBHMAS010000085">
    <property type="protein sequence ID" value="MFB9784114.1"/>
    <property type="molecule type" value="Genomic_DNA"/>
</dbReference>
<dbReference type="InterPro" id="IPR013783">
    <property type="entry name" value="Ig-like_fold"/>
</dbReference>
<feature type="domain" description="Bacterial Ig-like" evidence="3">
    <location>
        <begin position="953"/>
        <end position="1038"/>
    </location>
</feature>
<feature type="chain" id="PRO_5046240532" evidence="2">
    <location>
        <begin position="26"/>
        <end position="1160"/>
    </location>
</feature>
<keyword evidence="5" id="KW-1185">Reference proteome</keyword>
<feature type="domain" description="Bacterial Ig-like" evidence="3">
    <location>
        <begin position="1052"/>
        <end position="1134"/>
    </location>
</feature>
<dbReference type="RefSeq" id="WP_378376592.1">
    <property type="nucleotide sequence ID" value="NZ_JBHMAS010000085.1"/>
</dbReference>
<feature type="domain" description="Bacterial Ig-like" evidence="3">
    <location>
        <begin position="376"/>
        <end position="457"/>
    </location>
</feature>
<reference evidence="4 5" key="1">
    <citation type="submission" date="2024-09" db="EMBL/GenBank/DDBJ databases">
        <authorList>
            <person name="Sun Q."/>
            <person name="Mori K."/>
        </authorList>
    </citation>
    <scope>NUCLEOTIDE SEQUENCE [LARGE SCALE GENOMIC DNA]</scope>
    <source>
        <strain evidence="4 5">JCM 11411</strain>
    </source>
</reference>
<keyword evidence="2" id="KW-0732">Signal</keyword>
<feature type="domain" description="Bacterial Ig-like" evidence="3">
    <location>
        <begin position="663"/>
        <end position="746"/>
    </location>
</feature>
<feature type="signal peptide" evidence="2">
    <location>
        <begin position="1"/>
        <end position="25"/>
    </location>
</feature>
<evidence type="ECO:0000256" key="1">
    <source>
        <dbReference type="SAM" id="MobiDB-lite"/>
    </source>
</evidence>
<gene>
    <name evidence="4" type="ORF">ACFFQ6_30905</name>
</gene>
<evidence type="ECO:0000259" key="3">
    <source>
        <dbReference type="Pfam" id="PF16640"/>
    </source>
</evidence>
<feature type="domain" description="Bacterial Ig-like" evidence="3">
    <location>
        <begin position="469"/>
        <end position="552"/>
    </location>
</feature>
<proteinExistence type="predicted"/>
<sequence length="1160" mass="112378">MRRSSAVVVAALVGGVLVAGGVASAAPTSSPAVENSIGFKLGCDGYEHPGLGSISDEFHSTGVTISAPEKVVAGSTFTYRVQPGAMTVPTSGHAGRSAIRWTRMKYDFDIPAGVSLVDAQVVAGTSSNLSGAAPSVIRINDGGSPDAAGTHLRIAGNNQTADSNGGGGNGPSTSKNDDGGIGAEAGKTFRLPAIDVTVIAGGAGSTVQPKLRVTDGNSGSFDSPKNAFTFLQREKDFFTVAYWERYNCSPHDSRSAGLNAGGQALATVNVVAQAGTTTAVTSGGSATIGQSTNLVAQVSPAPTGGTVQFKDGGTDIGAPVTVVNGVATLPHTFTAAGDHSITAVYDGVLEFLTSTSAAHTVSVAAADVQTTTSLTVPSSAVEQTSVALTANIAPAAEGGTVQFRDGGVDIGGPIAVTAGAATLDHTFTATGTHSITAVYSGTAGFGGSSSQAQSIEISSSAQSTTTTLQVPATAVTGSAVDLTATVAPSNAVGSVQFKSNGVAIGSPVTVSGGTATLSHTFDAAGAQSVTADFTAGAGFVSSSAAAQTVTVSDPAPVDVETTTSLSVPATAITGTAVDLTATVAPSNAVGSVQFKSNGVAIGTPVTVSSGVATLSHVFDVAGAQSVTADFTAGAGFVSSSASAQTVTVSDPAPVDVETTTSLSVPATAITGTAVDLTATVAPSNAVGSVQFKSNGVAIGTPVTVSSGVATLSHVFDVAGAQSVTADFTAGAGFVSSSASAQTVTVSDPAPVDAETTTSLSVPATAITGTAVDLTATVAPNNAVGTVQFKSNGTAIGSPVTVTGGVATLSHAFDAAGAQSVTADFTAGAGFVSSSASAQTVTVSDPAPVDVETTTSLSVPATAITGSAVDLTATVAPNNAVGTVQFKSNGTAIGSPVTVAGGTATLSHIFDVAGAQSITADFTAGSGFKNSVASAKSIQVSVSDQESVVELNIPTDAKTGVATDLWATVRTSSDDAVGVGTVQFYDGGVAIGGPGAVTAGVAGLSHTFTSAGAHSITAVYSGGTGVVGSSAPARTVNVTDPAPSDVTTETVVTVPTDAVVNKSVTLSATVTSVQNGGTVQFMDGDTPIGDAVAVVNGIAALNHTFTTTGAHSISAIFSGATGFTGSTSTAQAIQIKAATGGGTGSLGSGSAGSSDFLPFGS</sequence>
<dbReference type="Proteomes" id="UP001589587">
    <property type="component" value="Unassembled WGS sequence"/>
</dbReference>
<feature type="region of interest" description="Disordered" evidence="1">
    <location>
        <begin position="156"/>
        <end position="184"/>
    </location>
</feature>